<sequence length="367" mass="43122">MNEDAPKVNDNSDINDVRQGPHFKSISFSGYKKTDVRKQLIENMKNGKLEPAANWCAELICAGHYMEVWEIILHYTGKHIHLGNPKIVIYLQMRFEVFKNIMTQGQYLNELQLRNHPTIRKLFAEVISTLTLSNRKHSFEPIKINRVEEFDMTQMTDRLKAPSMTYGADILKKEDPKELFISINEFSYHISQDSHSTIGASYWIEWLIEFDAICKKRKEPCLCEKRSKISVDKKFQRDIIWILWDALFHYCDMLGNQYIDKLMKAIFDIFCIKYTTAACKKRRYLLYFAVALLTEPVPTNIDLMSNKPLIQNIVEKINEVYKQIKKQEESPNTEYLFANLQKENAFEKSLKKMDLVNSIDIFSNTKK</sequence>
<proteinExistence type="predicted"/>
<dbReference type="EMBL" id="MN740444">
    <property type="protein sequence ID" value="QHU26705.1"/>
    <property type="molecule type" value="Genomic_DNA"/>
</dbReference>
<reference evidence="2" key="1">
    <citation type="journal article" date="2020" name="Nature">
        <title>Giant virus diversity and host interactions through global metagenomics.</title>
        <authorList>
            <person name="Schulz F."/>
            <person name="Roux S."/>
            <person name="Paez-Espino D."/>
            <person name="Jungbluth S."/>
            <person name="Walsh D.A."/>
            <person name="Denef V.J."/>
            <person name="McMahon K.D."/>
            <person name="Konstantinidis K.T."/>
            <person name="Eloe-Fadrosh E.A."/>
            <person name="Kyrpides N.C."/>
            <person name="Woyke T."/>
        </authorList>
    </citation>
    <scope>NUCLEOTIDE SEQUENCE</scope>
    <source>
        <strain evidence="2">GVMAG-M-3300027759-42</strain>
    </source>
</reference>
<evidence type="ECO:0000256" key="1">
    <source>
        <dbReference type="SAM" id="MobiDB-lite"/>
    </source>
</evidence>
<feature type="region of interest" description="Disordered" evidence="1">
    <location>
        <begin position="1"/>
        <end position="20"/>
    </location>
</feature>
<name>A0A6C0L9D0_9ZZZZ</name>
<organism evidence="2">
    <name type="scientific">viral metagenome</name>
    <dbReference type="NCBI Taxonomy" id="1070528"/>
    <lineage>
        <taxon>unclassified sequences</taxon>
        <taxon>metagenomes</taxon>
        <taxon>organismal metagenomes</taxon>
    </lineage>
</organism>
<evidence type="ECO:0000313" key="2">
    <source>
        <dbReference type="EMBL" id="QHU26705.1"/>
    </source>
</evidence>
<accession>A0A6C0L9D0</accession>
<protein>
    <submittedName>
        <fullName evidence="2">Uncharacterized protein</fullName>
    </submittedName>
</protein>
<dbReference type="AlphaFoldDB" id="A0A6C0L9D0"/>